<feature type="region of interest" description="Disordered" evidence="1">
    <location>
        <begin position="170"/>
        <end position="189"/>
    </location>
</feature>
<feature type="compositionally biased region" description="Low complexity" evidence="1">
    <location>
        <begin position="333"/>
        <end position="348"/>
    </location>
</feature>
<dbReference type="EMBL" id="CAIX01000056">
    <property type="protein sequence ID" value="CCI43829.1"/>
    <property type="molecule type" value="Genomic_DNA"/>
</dbReference>
<dbReference type="OrthoDB" id="159965at2759"/>
<dbReference type="InParanoid" id="A0A024GAY0"/>
<organism evidence="2 3">
    <name type="scientific">Albugo candida</name>
    <dbReference type="NCBI Taxonomy" id="65357"/>
    <lineage>
        <taxon>Eukaryota</taxon>
        <taxon>Sar</taxon>
        <taxon>Stramenopiles</taxon>
        <taxon>Oomycota</taxon>
        <taxon>Peronosporomycetes</taxon>
        <taxon>Albuginales</taxon>
        <taxon>Albuginaceae</taxon>
        <taxon>Albugo</taxon>
    </lineage>
</organism>
<feature type="compositionally biased region" description="Basic and acidic residues" evidence="1">
    <location>
        <begin position="284"/>
        <end position="297"/>
    </location>
</feature>
<gene>
    <name evidence="2" type="ORF">BN9_046130</name>
</gene>
<name>A0A024GAY0_9STRA</name>
<reference evidence="2 3" key="1">
    <citation type="submission" date="2012-05" db="EMBL/GenBank/DDBJ databases">
        <title>Recombination and specialization in a pathogen metapopulation.</title>
        <authorList>
            <person name="Gardiner A."/>
            <person name="Kemen E."/>
            <person name="Schultz-Larsen T."/>
            <person name="MacLean D."/>
            <person name="Van Oosterhout C."/>
            <person name="Jones J.D.G."/>
        </authorList>
    </citation>
    <scope>NUCLEOTIDE SEQUENCE [LARGE SCALE GENOMIC DNA]</scope>
    <source>
        <strain evidence="2 3">Ac Nc2</strain>
    </source>
</reference>
<evidence type="ECO:0000313" key="3">
    <source>
        <dbReference type="Proteomes" id="UP000053237"/>
    </source>
</evidence>
<evidence type="ECO:0000256" key="1">
    <source>
        <dbReference type="SAM" id="MobiDB-lite"/>
    </source>
</evidence>
<dbReference type="AlphaFoldDB" id="A0A024GAY0"/>
<accession>A0A024GAY0</accession>
<feature type="compositionally biased region" description="Polar residues" evidence="1">
    <location>
        <begin position="178"/>
        <end position="189"/>
    </location>
</feature>
<comment type="caution">
    <text evidence="2">The sequence shown here is derived from an EMBL/GenBank/DDBJ whole genome shotgun (WGS) entry which is preliminary data.</text>
</comment>
<sequence length="496" mass="56239">MTDDDAIQQRITFLLQEIDENICASHRCATRILTKVRKQHQIMRKIHSSLQIWSPLFNQMLIPKTIIEDQPKTIIEDQEDHVRLTSDTKQHTSTIQIETHHISFTESVTHVEIDAIRQETLHPTLKTCELKEYKTSVQETLTNVSIDSDKLPSMRRTPYIKRHSLFEKQYSESHDTSQHTPVLSSPPQTQLKKIDEENLEVRTEKSDISSVELIGETPAINKNLMKLGAFEMSPEPSRVREVEGITVQQVGPQSPKTPEIPNFTTVTTLATFQADMGVVSDKKVVHCPESSKEERSNHQQTSLDTRKQSEALLRPSALNKKQKTPTPNKLNLSEDLSTPTLTSPLVSTKLKGMTPRTPLSNRIVGASLDIGTKSQESALIEYEEFFSAHEVPAAFDLSLFPDAFQKGTGAVAISAVYSRFHGTCEEERTPAFCVEQLQSHFPIYSTEKIELLLDVLVSQRLLRPFVVEGKLFWQVPIYVYKYRNEAMMNCKEDANG</sequence>
<proteinExistence type="predicted"/>
<feature type="region of interest" description="Disordered" evidence="1">
    <location>
        <begin position="284"/>
        <end position="353"/>
    </location>
</feature>
<dbReference type="Proteomes" id="UP000053237">
    <property type="component" value="Unassembled WGS sequence"/>
</dbReference>
<keyword evidence="3" id="KW-1185">Reference proteome</keyword>
<dbReference type="GO" id="GO:0008608">
    <property type="term" value="P:attachment of spindle microtubules to kinetochore"/>
    <property type="evidence" value="ECO:0007669"/>
    <property type="project" value="InterPro"/>
</dbReference>
<evidence type="ECO:0000313" key="2">
    <source>
        <dbReference type="EMBL" id="CCI43829.1"/>
    </source>
</evidence>
<protein>
    <submittedName>
        <fullName evidence="2">Uncharacterized protein</fullName>
    </submittedName>
</protein>
<dbReference type="Pfam" id="PF08655">
    <property type="entry name" value="DASH_Ask1"/>
    <property type="match status" value="1"/>
</dbReference>
<dbReference type="InterPro" id="IPR013964">
    <property type="entry name" value="DASH_Ask1"/>
</dbReference>
<dbReference type="GO" id="GO:0072686">
    <property type="term" value="C:mitotic spindle"/>
    <property type="evidence" value="ECO:0007669"/>
    <property type="project" value="InterPro"/>
</dbReference>
<dbReference type="GO" id="GO:0042729">
    <property type="term" value="C:DASH complex"/>
    <property type="evidence" value="ECO:0007669"/>
    <property type="project" value="InterPro"/>
</dbReference>